<accession>A0A6J5N4C7</accession>
<protein>
    <submittedName>
        <fullName evidence="1">Uncharacterized protein</fullName>
    </submittedName>
</protein>
<gene>
    <name evidence="1" type="ORF">UFOVP612_30</name>
</gene>
<sequence>MSIAIVEVQSSSGAVSTVEVESNGQAVAVVEVGSTGQGIAIIELNQGPAGSSATVDQTIIDGSANAVSGNAVFDALALKAPIANPTFTGIVTAPRITGRCDGLEVLCKAGLAINAGQVVYGTGASGNNIIIGLARANAESTSSKTLGISESTLAHNAFGYVITEGIMTVSISAPTANEGDPIWLSSATAGGMVFGLANKPSAPNHIVYLGVVTRKTGNTVVEIYVKIQNGAELDELSDVALTNPVAGQALMRGATLWENRSLVSSDISDATSAATASKIVLRDTSGGANFAAVGATSVTSTGAISTTGINGYISTSGYDANITTTGDNAFISTIGDTASISTSGYDASIYTSGFAANIFTSGQFGFIFTSGNDAQIYTNGTDAHIATQGINAYIQSRSTFKLFNGTYTTTLSHSPTANRAIAFPNAGGTVALTSGSQTFSGAQTFSGQVELTGQAATNGTSAMTRDLADNRLALNHLRGLYIWSNRSTDYTATHVGTGAASTNIDVLDLSSGLTAGSVSFLRSNIFNFRVWHVSLGSGRGIVNWSLRTVYNLRIYITDITGADTVVRFLLGQVYTNTTAQDLTSSNKGIGFKIINGLVYVQVANATTLTTTSTSTTLASLTEYDLTIDSNGSGSWVAYINGSNVASGTGAPTGNSSSGHNALCMSNTNGTTAAIRQLYVVSQKTLQIP</sequence>
<evidence type="ECO:0000313" key="1">
    <source>
        <dbReference type="EMBL" id="CAB4152871.1"/>
    </source>
</evidence>
<proteinExistence type="predicted"/>
<reference evidence="1" key="1">
    <citation type="submission" date="2020-04" db="EMBL/GenBank/DDBJ databases">
        <authorList>
            <person name="Chiriac C."/>
            <person name="Salcher M."/>
            <person name="Ghai R."/>
            <person name="Kavagutti S V."/>
        </authorList>
    </citation>
    <scope>NUCLEOTIDE SEQUENCE</scope>
</reference>
<name>A0A6J5N4C7_9CAUD</name>
<organism evidence="1">
    <name type="scientific">uncultured Caudovirales phage</name>
    <dbReference type="NCBI Taxonomy" id="2100421"/>
    <lineage>
        <taxon>Viruses</taxon>
        <taxon>Duplodnaviria</taxon>
        <taxon>Heunggongvirae</taxon>
        <taxon>Uroviricota</taxon>
        <taxon>Caudoviricetes</taxon>
        <taxon>Peduoviridae</taxon>
        <taxon>Maltschvirus</taxon>
        <taxon>Maltschvirus maltsch</taxon>
    </lineage>
</organism>
<dbReference type="EMBL" id="LR796574">
    <property type="protein sequence ID" value="CAB4152871.1"/>
    <property type="molecule type" value="Genomic_DNA"/>
</dbReference>